<feature type="transmembrane region" description="Helical" evidence="3">
    <location>
        <begin position="623"/>
        <end position="647"/>
    </location>
</feature>
<feature type="signal peptide" evidence="4">
    <location>
        <begin position="1"/>
        <end position="24"/>
    </location>
</feature>
<keyword evidence="3" id="KW-0812">Transmembrane</keyword>
<organism evidence="5 6">
    <name type="scientific">Folsomia candida</name>
    <name type="common">Springtail</name>
    <dbReference type="NCBI Taxonomy" id="158441"/>
    <lineage>
        <taxon>Eukaryota</taxon>
        <taxon>Metazoa</taxon>
        <taxon>Ecdysozoa</taxon>
        <taxon>Arthropoda</taxon>
        <taxon>Hexapoda</taxon>
        <taxon>Collembola</taxon>
        <taxon>Entomobryomorpha</taxon>
        <taxon>Isotomoidea</taxon>
        <taxon>Isotomidae</taxon>
        <taxon>Proisotominae</taxon>
        <taxon>Folsomia</taxon>
    </lineage>
</organism>
<comment type="caution">
    <text evidence="5">The sequence shown here is derived from an EMBL/GenBank/DDBJ whole genome shotgun (WGS) entry which is preliminary data.</text>
</comment>
<name>A0A226E2W8_FOLCA</name>
<gene>
    <name evidence="5" type="ORF">Fcan01_13356</name>
</gene>
<sequence>MRFQIYFGLVALFVLGCGVGDAEGENFEFHLSNAMLITSLRLFEQTSDSFYVFRAKNGSIILKADSGFGIMAVVQEMNLQDIINPIGCLDSIKMSQVEGSSETKSICGNVELTPDSSILTPRPSYVDKSGFLELDYVLTEKNRISPLDRNITNFNVSFTPFTKCPEEDYPFGNGLLRPCSMLDTFSCISADFFCDGVINCGFPHELGLDEQDCDVKDVPAIHLVQPEDLDQSAEGGELLQLPNKLPYDPYITLEDEDDTARLKQQRQLSFLIWKYSNTANTGLFVVIVMFVLILVKTQGGRRTGPRGGGRGLLVARATHHALPTSIEDKSGVSSTTDSSVYYDAETDPAPTYEDCLLDDSSRPVYTALSVEHERPPSYEEGSGDTSFLLVLVIILASQAPQEVVPLISKKYMTFYIPEYTRRYIYLEGKFSYSVQLVLAKGDPWATSSINVSMQAEPIEFIIKAPEYAYYGIMAIVQSLNFRTNPLSPDGCRDYIQFFAEGKKGSSAPSPKLCGRLPRGDRDPNPQGLHQRTYFTPRGSIKLKVHVDSASSREEYAELNTIGAEIVFTGYTSCPGKEVGGLQTLRPCSLMGESPACIPASLFCDGKIDCGFSPEFGIDEEGCYYPYVYAGVGILLLLLVLVVIYGFVHWVRVKAKQGAAAAGGGTRYSQDEGGADPGMCGAVESVDMDSSMAAF</sequence>
<feature type="chain" id="PRO_5012307896" evidence="4">
    <location>
        <begin position="25"/>
        <end position="694"/>
    </location>
</feature>
<keyword evidence="3" id="KW-0472">Membrane</keyword>
<dbReference type="EMBL" id="LNIX01000007">
    <property type="protein sequence ID" value="OXA51923.1"/>
    <property type="molecule type" value="Genomic_DNA"/>
</dbReference>
<keyword evidence="1" id="KW-1015">Disulfide bond</keyword>
<evidence type="ECO:0000256" key="3">
    <source>
        <dbReference type="SAM" id="Phobius"/>
    </source>
</evidence>
<evidence type="ECO:0000313" key="6">
    <source>
        <dbReference type="Proteomes" id="UP000198287"/>
    </source>
</evidence>
<keyword evidence="6" id="KW-1185">Reference proteome</keyword>
<evidence type="ECO:0000313" key="5">
    <source>
        <dbReference type="EMBL" id="OXA51923.1"/>
    </source>
</evidence>
<dbReference type="OrthoDB" id="47276at2759"/>
<protein>
    <submittedName>
        <fullName evidence="5">DENN domain-containing protein 2C</fullName>
    </submittedName>
</protein>
<dbReference type="Proteomes" id="UP000198287">
    <property type="component" value="Unassembled WGS sequence"/>
</dbReference>
<evidence type="ECO:0000256" key="1">
    <source>
        <dbReference type="ARBA" id="ARBA00023157"/>
    </source>
</evidence>
<reference evidence="5 6" key="1">
    <citation type="submission" date="2015-12" db="EMBL/GenBank/DDBJ databases">
        <title>The genome of Folsomia candida.</title>
        <authorList>
            <person name="Faddeeva A."/>
            <person name="Derks M.F."/>
            <person name="Anvar Y."/>
            <person name="Smit S."/>
            <person name="Van Straalen N."/>
            <person name="Roelofs D."/>
        </authorList>
    </citation>
    <scope>NUCLEOTIDE SEQUENCE [LARGE SCALE GENOMIC DNA]</scope>
    <source>
        <strain evidence="5 6">VU population</strain>
        <tissue evidence="5">Whole body</tissue>
    </source>
</reference>
<dbReference type="PROSITE" id="PS51257">
    <property type="entry name" value="PROKAR_LIPOPROTEIN"/>
    <property type="match status" value="1"/>
</dbReference>
<feature type="region of interest" description="Disordered" evidence="2">
    <location>
        <begin position="502"/>
        <end position="528"/>
    </location>
</feature>
<keyword evidence="3" id="KW-1133">Transmembrane helix</keyword>
<dbReference type="SMART" id="SM00192">
    <property type="entry name" value="LDLa"/>
    <property type="match status" value="2"/>
</dbReference>
<evidence type="ECO:0000256" key="2">
    <source>
        <dbReference type="SAM" id="MobiDB-lite"/>
    </source>
</evidence>
<evidence type="ECO:0000256" key="4">
    <source>
        <dbReference type="SAM" id="SignalP"/>
    </source>
</evidence>
<dbReference type="InterPro" id="IPR002172">
    <property type="entry name" value="LDrepeatLR_classA_rpt"/>
</dbReference>
<dbReference type="CDD" id="cd00112">
    <property type="entry name" value="LDLa"/>
    <property type="match status" value="2"/>
</dbReference>
<dbReference type="AlphaFoldDB" id="A0A226E2W8"/>
<keyword evidence="4" id="KW-0732">Signal</keyword>
<accession>A0A226E2W8</accession>
<proteinExistence type="predicted"/>